<accession>A0A9X6B8D3</accession>
<feature type="transmembrane region" description="Helical" evidence="5">
    <location>
        <begin position="63"/>
        <end position="91"/>
    </location>
</feature>
<dbReference type="Proteomes" id="UP000190641">
    <property type="component" value="Unassembled WGS sequence"/>
</dbReference>
<gene>
    <name evidence="7" type="ORF">BLX06_31380</name>
</gene>
<evidence type="ECO:0000259" key="6">
    <source>
        <dbReference type="Pfam" id="PF04893"/>
    </source>
</evidence>
<dbReference type="RefSeq" id="WP_078187876.1">
    <property type="nucleotide sequence ID" value="NZ_MUAU01000221.1"/>
</dbReference>
<sequence>MKINSFIHIFFSPKKILEENMKKFDLILPVIVIGLCSAILAALAVLALPSVDTGGELQYLKTIMLIFAVFLGVISPLLGVVINSLINYILLTIVDSYVEFRKLMIIGFYAYMPVLVDSLLKLIISINIGKIFPYSPTSIAILSSKHDSLFSTLANSFSICGIWSLFIYALGVFLAVKESNYNKRNKAVIIIVCTNIIFTVLVGILFSQS</sequence>
<evidence type="ECO:0000256" key="3">
    <source>
        <dbReference type="ARBA" id="ARBA00022989"/>
    </source>
</evidence>
<feature type="transmembrane region" description="Helical" evidence="5">
    <location>
        <begin position="103"/>
        <end position="129"/>
    </location>
</feature>
<comment type="subcellular location">
    <subcellularLocation>
        <location evidence="1">Membrane</location>
        <topology evidence="1">Multi-pass membrane protein</topology>
    </subcellularLocation>
</comment>
<dbReference type="EMBL" id="MUAU01000221">
    <property type="protein sequence ID" value="OOR71333.1"/>
    <property type="molecule type" value="Genomic_DNA"/>
</dbReference>
<feature type="transmembrane region" description="Helical" evidence="5">
    <location>
        <begin position="187"/>
        <end position="206"/>
    </location>
</feature>
<feature type="transmembrane region" description="Helical" evidence="5">
    <location>
        <begin position="149"/>
        <end position="175"/>
    </location>
</feature>
<evidence type="ECO:0000256" key="1">
    <source>
        <dbReference type="ARBA" id="ARBA00004141"/>
    </source>
</evidence>
<keyword evidence="2 5" id="KW-0812">Transmembrane</keyword>
<comment type="caution">
    <text evidence="7">The sequence shown here is derived from an EMBL/GenBank/DDBJ whole genome shotgun (WGS) entry which is preliminary data.</text>
</comment>
<name>A0A9X6B8D3_BACCE</name>
<keyword evidence="4 5" id="KW-0472">Membrane</keyword>
<evidence type="ECO:0000313" key="7">
    <source>
        <dbReference type="EMBL" id="OOR71333.1"/>
    </source>
</evidence>
<evidence type="ECO:0000313" key="8">
    <source>
        <dbReference type="Proteomes" id="UP000190641"/>
    </source>
</evidence>
<organism evidence="7 8">
    <name type="scientific">Bacillus cereus</name>
    <dbReference type="NCBI Taxonomy" id="1396"/>
    <lineage>
        <taxon>Bacteria</taxon>
        <taxon>Bacillati</taxon>
        <taxon>Bacillota</taxon>
        <taxon>Bacilli</taxon>
        <taxon>Bacillales</taxon>
        <taxon>Bacillaceae</taxon>
        <taxon>Bacillus</taxon>
        <taxon>Bacillus cereus group</taxon>
    </lineage>
</organism>
<dbReference type="InterPro" id="IPR006977">
    <property type="entry name" value="Yip1_dom"/>
</dbReference>
<evidence type="ECO:0000256" key="2">
    <source>
        <dbReference type="ARBA" id="ARBA00022692"/>
    </source>
</evidence>
<feature type="transmembrane region" description="Helical" evidence="5">
    <location>
        <begin position="26"/>
        <end position="51"/>
    </location>
</feature>
<evidence type="ECO:0000256" key="4">
    <source>
        <dbReference type="ARBA" id="ARBA00023136"/>
    </source>
</evidence>
<feature type="domain" description="Yip1" evidence="6">
    <location>
        <begin position="8"/>
        <end position="202"/>
    </location>
</feature>
<reference evidence="7 8" key="1">
    <citation type="submission" date="2017-01" db="EMBL/GenBank/DDBJ databases">
        <title>Bacillus cereus isolates.</title>
        <authorList>
            <person name="Beno S.M."/>
        </authorList>
    </citation>
    <scope>NUCLEOTIDE SEQUENCE [LARGE SCALE GENOMIC DNA]</scope>
    <source>
        <strain evidence="7 8">FSL K6-1030</strain>
    </source>
</reference>
<dbReference type="AlphaFoldDB" id="A0A9X6B8D3"/>
<keyword evidence="3 5" id="KW-1133">Transmembrane helix</keyword>
<evidence type="ECO:0000256" key="5">
    <source>
        <dbReference type="SAM" id="Phobius"/>
    </source>
</evidence>
<dbReference type="Pfam" id="PF04893">
    <property type="entry name" value="Yip1"/>
    <property type="match status" value="1"/>
</dbReference>
<dbReference type="GO" id="GO:0016020">
    <property type="term" value="C:membrane"/>
    <property type="evidence" value="ECO:0007669"/>
    <property type="project" value="UniProtKB-SubCell"/>
</dbReference>
<protein>
    <recommendedName>
        <fullName evidence="6">Yip1 domain-containing protein</fullName>
    </recommendedName>
</protein>
<proteinExistence type="predicted"/>